<dbReference type="EMBL" id="DS547104">
    <property type="protein sequence ID" value="EDR07460.1"/>
    <property type="molecule type" value="Genomic_DNA"/>
</dbReference>
<proteinExistence type="predicted"/>
<dbReference type="PANTHER" id="PTHR35043">
    <property type="entry name" value="TRANSCRIPTION FACTOR DOMAIN-CONTAINING PROTEIN"/>
    <property type="match status" value="1"/>
</dbReference>
<dbReference type="PANTHER" id="PTHR35043:SF7">
    <property type="entry name" value="TRANSCRIPTION FACTOR DOMAIN-CONTAINING PROTEIN"/>
    <property type="match status" value="1"/>
</dbReference>
<evidence type="ECO:0000256" key="2">
    <source>
        <dbReference type="SAM" id="SignalP"/>
    </source>
</evidence>
<gene>
    <name evidence="3" type="ORF">LACBIDRAFT_298676</name>
</gene>
<evidence type="ECO:0000256" key="1">
    <source>
        <dbReference type="SAM" id="Phobius"/>
    </source>
</evidence>
<keyword evidence="1" id="KW-0812">Transmembrane</keyword>
<feature type="transmembrane region" description="Helical" evidence="1">
    <location>
        <begin position="406"/>
        <end position="429"/>
    </location>
</feature>
<organism evidence="4">
    <name type="scientific">Laccaria bicolor (strain S238N-H82 / ATCC MYA-4686)</name>
    <name type="common">Bicoloured deceiver</name>
    <name type="synonym">Laccaria laccata var. bicolor</name>
    <dbReference type="NCBI Taxonomy" id="486041"/>
    <lineage>
        <taxon>Eukaryota</taxon>
        <taxon>Fungi</taxon>
        <taxon>Dikarya</taxon>
        <taxon>Basidiomycota</taxon>
        <taxon>Agaricomycotina</taxon>
        <taxon>Agaricomycetes</taxon>
        <taxon>Agaricomycetidae</taxon>
        <taxon>Agaricales</taxon>
        <taxon>Agaricineae</taxon>
        <taxon>Hydnangiaceae</taxon>
        <taxon>Laccaria</taxon>
    </lineage>
</organism>
<accession>B0DDE0</accession>
<dbReference type="KEGG" id="lbc:LACBIDRAFT_298676"/>
<dbReference type="AlphaFoldDB" id="B0DDE0"/>
<keyword evidence="4" id="KW-1185">Reference proteome</keyword>
<feature type="signal peptide" evidence="2">
    <location>
        <begin position="1"/>
        <end position="17"/>
    </location>
</feature>
<keyword evidence="1" id="KW-0472">Membrane</keyword>
<sequence length="484" mass="55381">MLIFLAPLYFSLVSTRAAPLDLFGELDVLRPRDQLPLPTCDCPADQRTVFTIVQNCIVTIALCTWSSVHPNIPGRDEGWWEVTRRRIELMLWGLIAPEFILIWAMRQWRGARHITQKVHELCDVRWTMTHGHFVQMGGFTLMDGDVNKGVLAAEKFQELLKAKKIDLPTITEEEINDRSKGDGLSATLTVVQTTWFIIQFFLRLREYKGLAITHIEWLTVAVAIFNGALHFLWWRKPLNAQFPIPLALRLDASNPVQDAELPSGEVYICQIPIFVEFMGQQKLQHLMTGRTWAETKETLDKPDQAISGSERKDYQKGSRITRGFTKLTSFISNPLKALTRRLGEITALNHVVKEGATRVPTFYGAEIDSNSRMHWQWIIAILFSIIFGVIHFLAFFVSTFPTETEGYVWLFSSFFTLLPIPNLLSFVYIQHQHGRQMLIARISTLLGIYILARVILFVLGFTTLRGLPPAALDNIHFNHIFTDN</sequence>
<dbReference type="InParanoid" id="B0DDE0"/>
<feature type="transmembrane region" description="Helical" evidence="1">
    <location>
        <begin position="214"/>
        <end position="234"/>
    </location>
</feature>
<evidence type="ECO:0000313" key="4">
    <source>
        <dbReference type="Proteomes" id="UP000001194"/>
    </source>
</evidence>
<dbReference type="Proteomes" id="UP000001194">
    <property type="component" value="Unassembled WGS sequence"/>
</dbReference>
<dbReference type="HOGENOM" id="CLU_022883_6_1_1"/>
<feature type="transmembrane region" description="Helical" evidence="1">
    <location>
        <begin position="438"/>
        <end position="459"/>
    </location>
</feature>
<dbReference type="GeneID" id="6077632"/>
<name>B0DDE0_LACBS</name>
<keyword evidence="2" id="KW-0732">Signal</keyword>
<feature type="transmembrane region" description="Helical" evidence="1">
    <location>
        <begin position="377"/>
        <end position="400"/>
    </location>
</feature>
<dbReference type="RefSeq" id="XP_001881852.1">
    <property type="nucleotide sequence ID" value="XM_001881817.1"/>
</dbReference>
<reference evidence="3 4" key="1">
    <citation type="journal article" date="2008" name="Nature">
        <title>The genome of Laccaria bicolor provides insights into mycorrhizal symbiosis.</title>
        <authorList>
            <person name="Martin F."/>
            <person name="Aerts A."/>
            <person name="Ahren D."/>
            <person name="Brun A."/>
            <person name="Danchin E.G.J."/>
            <person name="Duchaussoy F."/>
            <person name="Gibon J."/>
            <person name="Kohler A."/>
            <person name="Lindquist E."/>
            <person name="Pereda V."/>
            <person name="Salamov A."/>
            <person name="Shapiro H.J."/>
            <person name="Wuyts J."/>
            <person name="Blaudez D."/>
            <person name="Buee M."/>
            <person name="Brokstein P."/>
            <person name="Canbaeck B."/>
            <person name="Cohen D."/>
            <person name="Courty P.E."/>
            <person name="Coutinho P.M."/>
            <person name="Delaruelle C."/>
            <person name="Detter J.C."/>
            <person name="Deveau A."/>
            <person name="DiFazio S."/>
            <person name="Duplessis S."/>
            <person name="Fraissinet-Tachet L."/>
            <person name="Lucic E."/>
            <person name="Frey-Klett P."/>
            <person name="Fourrey C."/>
            <person name="Feussner I."/>
            <person name="Gay G."/>
            <person name="Grimwood J."/>
            <person name="Hoegger P.J."/>
            <person name="Jain P."/>
            <person name="Kilaru S."/>
            <person name="Labbe J."/>
            <person name="Lin Y.C."/>
            <person name="Legue V."/>
            <person name="Le Tacon F."/>
            <person name="Marmeisse R."/>
            <person name="Melayah D."/>
            <person name="Montanini B."/>
            <person name="Muratet M."/>
            <person name="Nehls U."/>
            <person name="Niculita-Hirzel H."/>
            <person name="Oudot-Le Secq M.P."/>
            <person name="Peter M."/>
            <person name="Quesneville H."/>
            <person name="Rajashekar B."/>
            <person name="Reich M."/>
            <person name="Rouhier N."/>
            <person name="Schmutz J."/>
            <person name="Yin T."/>
            <person name="Chalot M."/>
            <person name="Henrissat B."/>
            <person name="Kuees U."/>
            <person name="Lucas S."/>
            <person name="Van de Peer Y."/>
            <person name="Podila G.K."/>
            <person name="Polle A."/>
            <person name="Pukkila P.J."/>
            <person name="Richardson P.M."/>
            <person name="Rouze P."/>
            <person name="Sanders I.R."/>
            <person name="Stajich J.E."/>
            <person name="Tunlid A."/>
            <person name="Tuskan G."/>
            <person name="Grigoriev I.V."/>
        </authorList>
    </citation>
    <scope>NUCLEOTIDE SEQUENCE [LARGE SCALE GENOMIC DNA]</scope>
    <source>
        <strain evidence="4">S238N-H82 / ATCC MYA-4686</strain>
    </source>
</reference>
<dbReference type="OrthoDB" id="9451547at2759"/>
<keyword evidence="1" id="KW-1133">Transmembrane helix</keyword>
<protein>
    <submittedName>
        <fullName evidence="3">Predicted protein</fullName>
    </submittedName>
</protein>
<evidence type="ECO:0000313" key="3">
    <source>
        <dbReference type="EMBL" id="EDR07460.1"/>
    </source>
</evidence>
<feature type="chain" id="PRO_5002749236" evidence="2">
    <location>
        <begin position="18"/>
        <end position="484"/>
    </location>
</feature>